<feature type="region of interest" description="Disordered" evidence="1">
    <location>
        <begin position="65"/>
        <end position="116"/>
    </location>
</feature>
<accession>A0A9W9W983</accession>
<proteinExistence type="predicted"/>
<evidence type="ECO:0000313" key="2">
    <source>
        <dbReference type="EMBL" id="KAJ5408460.1"/>
    </source>
</evidence>
<feature type="compositionally biased region" description="Low complexity" evidence="1">
    <location>
        <begin position="97"/>
        <end position="109"/>
    </location>
</feature>
<sequence length="158" mass="17177">MPAFMGRSGVRDPLTGASIPRFHLRPDIPGQESEGGLIGWKQLLASNQSLSYAAGVGVHCFDTNSKPPINPPIEELASPSSTTTSRFGWGSLGSRSTGTPATPTTPITPMSHASTSALPWEKDTCTGSWNHKMGRDWWFHMERDRPGNSELINVKQLF</sequence>
<protein>
    <submittedName>
        <fullName evidence="2">Uncharacterized protein</fullName>
    </submittedName>
</protein>
<keyword evidence="3" id="KW-1185">Reference proteome</keyword>
<comment type="caution">
    <text evidence="2">The sequence shown here is derived from an EMBL/GenBank/DDBJ whole genome shotgun (WGS) entry which is preliminary data.</text>
</comment>
<name>A0A9W9W983_9EURO</name>
<dbReference type="RefSeq" id="XP_056492775.1">
    <property type="nucleotide sequence ID" value="XM_056626980.1"/>
</dbReference>
<gene>
    <name evidence="2" type="ORF">N7509_002343</name>
</gene>
<dbReference type="Proteomes" id="UP001147747">
    <property type="component" value="Unassembled WGS sequence"/>
</dbReference>
<dbReference type="GeneID" id="81365960"/>
<feature type="region of interest" description="Disordered" evidence="1">
    <location>
        <begin position="1"/>
        <end position="28"/>
    </location>
</feature>
<evidence type="ECO:0000256" key="1">
    <source>
        <dbReference type="SAM" id="MobiDB-lite"/>
    </source>
</evidence>
<organism evidence="2 3">
    <name type="scientific">Penicillium cosmopolitanum</name>
    <dbReference type="NCBI Taxonomy" id="1131564"/>
    <lineage>
        <taxon>Eukaryota</taxon>
        <taxon>Fungi</taxon>
        <taxon>Dikarya</taxon>
        <taxon>Ascomycota</taxon>
        <taxon>Pezizomycotina</taxon>
        <taxon>Eurotiomycetes</taxon>
        <taxon>Eurotiomycetidae</taxon>
        <taxon>Eurotiales</taxon>
        <taxon>Aspergillaceae</taxon>
        <taxon>Penicillium</taxon>
    </lineage>
</organism>
<dbReference type="AlphaFoldDB" id="A0A9W9W983"/>
<dbReference type="EMBL" id="JAPZBU010000004">
    <property type="protein sequence ID" value="KAJ5408460.1"/>
    <property type="molecule type" value="Genomic_DNA"/>
</dbReference>
<evidence type="ECO:0000313" key="3">
    <source>
        <dbReference type="Proteomes" id="UP001147747"/>
    </source>
</evidence>
<reference evidence="2" key="1">
    <citation type="submission" date="2022-12" db="EMBL/GenBank/DDBJ databases">
        <authorList>
            <person name="Petersen C."/>
        </authorList>
    </citation>
    <scope>NUCLEOTIDE SEQUENCE</scope>
    <source>
        <strain evidence="2">IBT 29677</strain>
    </source>
</reference>
<reference evidence="2" key="2">
    <citation type="journal article" date="2023" name="IMA Fungus">
        <title>Comparative genomic study of the Penicillium genus elucidates a diverse pangenome and 15 lateral gene transfer events.</title>
        <authorList>
            <person name="Petersen C."/>
            <person name="Sorensen T."/>
            <person name="Nielsen M.R."/>
            <person name="Sondergaard T.E."/>
            <person name="Sorensen J.L."/>
            <person name="Fitzpatrick D.A."/>
            <person name="Frisvad J.C."/>
            <person name="Nielsen K.L."/>
        </authorList>
    </citation>
    <scope>NUCLEOTIDE SEQUENCE</scope>
    <source>
        <strain evidence="2">IBT 29677</strain>
    </source>
</reference>